<keyword evidence="2" id="KW-1185">Reference proteome</keyword>
<name>A0A0D0BHC2_9AGAM</name>
<reference evidence="1 2" key="1">
    <citation type="submission" date="2014-04" db="EMBL/GenBank/DDBJ databases">
        <authorList>
            <consortium name="DOE Joint Genome Institute"/>
            <person name="Kuo A."/>
            <person name="Ruytinx J."/>
            <person name="Rineau F."/>
            <person name="Colpaert J."/>
            <person name="Kohler A."/>
            <person name="Nagy L.G."/>
            <person name="Floudas D."/>
            <person name="Copeland A."/>
            <person name="Barry K.W."/>
            <person name="Cichocki N."/>
            <person name="Veneault-Fourrey C."/>
            <person name="LaButti K."/>
            <person name="Lindquist E.A."/>
            <person name="Lipzen A."/>
            <person name="Lundell T."/>
            <person name="Morin E."/>
            <person name="Murat C."/>
            <person name="Sun H."/>
            <person name="Tunlid A."/>
            <person name="Henrissat B."/>
            <person name="Grigoriev I.V."/>
            <person name="Hibbett D.S."/>
            <person name="Martin F."/>
            <person name="Nordberg H.P."/>
            <person name="Cantor M.N."/>
            <person name="Hua S.X."/>
        </authorList>
    </citation>
    <scope>NUCLEOTIDE SEQUENCE [LARGE SCALE GENOMIC DNA]</scope>
    <source>
        <strain evidence="1 2">UH-Slu-Lm8-n1</strain>
    </source>
</reference>
<accession>A0A0D0BHC2</accession>
<dbReference type="HOGENOM" id="CLU_2147508_0_0_1"/>
<reference evidence="2" key="2">
    <citation type="submission" date="2015-01" db="EMBL/GenBank/DDBJ databases">
        <title>Evolutionary Origins and Diversification of the Mycorrhizal Mutualists.</title>
        <authorList>
            <consortium name="DOE Joint Genome Institute"/>
            <consortium name="Mycorrhizal Genomics Consortium"/>
            <person name="Kohler A."/>
            <person name="Kuo A."/>
            <person name="Nagy L.G."/>
            <person name="Floudas D."/>
            <person name="Copeland A."/>
            <person name="Barry K.W."/>
            <person name="Cichocki N."/>
            <person name="Veneault-Fourrey C."/>
            <person name="LaButti K."/>
            <person name="Lindquist E.A."/>
            <person name="Lipzen A."/>
            <person name="Lundell T."/>
            <person name="Morin E."/>
            <person name="Murat C."/>
            <person name="Riley R."/>
            <person name="Ohm R."/>
            <person name="Sun H."/>
            <person name="Tunlid A."/>
            <person name="Henrissat B."/>
            <person name="Grigoriev I.V."/>
            <person name="Hibbett D.S."/>
            <person name="Martin F."/>
        </authorList>
    </citation>
    <scope>NUCLEOTIDE SEQUENCE [LARGE SCALE GENOMIC DNA]</scope>
    <source>
        <strain evidence="2">UH-Slu-Lm8-n1</strain>
    </source>
</reference>
<dbReference type="EMBL" id="KN835235">
    <property type="protein sequence ID" value="KIK42568.1"/>
    <property type="molecule type" value="Genomic_DNA"/>
</dbReference>
<organism evidence="1 2">
    <name type="scientific">Suillus luteus UH-Slu-Lm8-n1</name>
    <dbReference type="NCBI Taxonomy" id="930992"/>
    <lineage>
        <taxon>Eukaryota</taxon>
        <taxon>Fungi</taxon>
        <taxon>Dikarya</taxon>
        <taxon>Basidiomycota</taxon>
        <taxon>Agaricomycotina</taxon>
        <taxon>Agaricomycetes</taxon>
        <taxon>Agaricomycetidae</taxon>
        <taxon>Boletales</taxon>
        <taxon>Suillineae</taxon>
        <taxon>Suillaceae</taxon>
        <taxon>Suillus</taxon>
    </lineage>
</organism>
<protein>
    <submittedName>
        <fullName evidence="1">Uncharacterized protein</fullName>
    </submittedName>
</protein>
<dbReference type="InParanoid" id="A0A0D0BHC2"/>
<dbReference type="OrthoDB" id="9992747at2759"/>
<dbReference type="Proteomes" id="UP000054485">
    <property type="component" value="Unassembled WGS sequence"/>
</dbReference>
<proteinExistence type="predicted"/>
<evidence type="ECO:0000313" key="1">
    <source>
        <dbReference type="EMBL" id="KIK42568.1"/>
    </source>
</evidence>
<evidence type="ECO:0000313" key="2">
    <source>
        <dbReference type="Proteomes" id="UP000054485"/>
    </source>
</evidence>
<dbReference type="AlphaFoldDB" id="A0A0D0BHC2"/>
<gene>
    <name evidence="1" type="ORF">CY34DRAFT_137493</name>
</gene>
<sequence length="112" mass="12441">MSIDWPCMLAHLQTMQHRTSTNPSVCPFVSPITRNDCGPFEFPLTMRMSSKPSDKLSLVALDLMEVDMALADAESVRQTVTVWCSLVHSALGKSSIWRHCLRGYPLSLSGDT</sequence>